<feature type="compositionally biased region" description="Basic and acidic residues" evidence="2">
    <location>
        <begin position="438"/>
        <end position="449"/>
    </location>
</feature>
<gene>
    <name evidence="4" type="primary">LOC110974608</name>
</gene>
<dbReference type="SUPFAM" id="SSF56112">
    <property type="entry name" value="Protein kinase-like (PK-like)"/>
    <property type="match status" value="1"/>
</dbReference>
<feature type="compositionally biased region" description="Basic and acidic residues" evidence="2">
    <location>
        <begin position="151"/>
        <end position="179"/>
    </location>
</feature>
<dbReference type="KEGG" id="aplc:110974608"/>
<keyword evidence="1" id="KW-0547">Nucleotide-binding</keyword>
<feature type="compositionally biased region" description="Basic and acidic residues" evidence="2">
    <location>
        <begin position="408"/>
        <end position="427"/>
    </location>
</feature>
<sequence length="702" mass="75820">MGRGYTADTSESPLGRDGGTVPCQVSDIGGASQKLGGPHAEHHSPLFKVKTLKDYLNALQQKSICGCKKCVHKIVFWPSGDCVWDHHTSKRERKAFLDTVYRGLNNQNCTRVEEADTCKREDEIRMQNLPKCGDDRRGASEKAAGVDQVEEEKLKLERGEKGDATQETRQEKGPNDSETVKLNNAGLEENKIADAAEDGERSGEDEDAVRWKEDPKEKGMKDLRPEKTVKESGDAEFHTGMQESADKEGENEAEEAGDGVPDENDVGEREASLKARGPGSGKAGHLDFESVGAEPEDYNGVIEEEPETDAADGEVSQLDSNPAAGRQGGENEAADLNESSLREACDVQSQSFKPRRVTGEKGEVETSAPPNQNIGGQGKAAETGQVVNYTGCALRMTGGNGDKDDDDDKKKPRPSDPLKTRLDCDRPARKKGRKGKKESRSPSAEEVKWEATGAKPKKVPRGPKIVSGPELLRQQELEKKMRGLDLCSRRDEHKEGPAGDAGRARHQALTAHLSLTSSPGRSALPHNSHNQQAVRRLYLDNGAQAKHGVVLKGILCGPPRAARPASRMEVGQGAEASPLAEAPVPRGTAAGDGPPPAGVPPEVEIPPGVSHGEPRSLIVLAERFGQLKLTDAAELQGQHEGVLLDRELKPMNHQYLEGDQYIKLLFLGRGSFGDVYLVQDTASDKKVVVKRELNTAASVAHA</sequence>
<evidence type="ECO:0000313" key="3">
    <source>
        <dbReference type="Proteomes" id="UP000694845"/>
    </source>
</evidence>
<evidence type="ECO:0000313" key="4">
    <source>
        <dbReference type="RefSeq" id="XP_022082089.1"/>
    </source>
</evidence>
<keyword evidence="3" id="KW-1185">Reference proteome</keyword>
<dbReference type="RefSeq" id="XP_022082089.1">
    <property type="nucleotide sequence ID" value="XM_022226397.1"/>
</dbReference>
<evidence type="ECO:0000256" key="1">
    <source>
        <dbReference type="PROSITE-ProRule" id="PRU10141"/>
    </source>
</evidence>
<feature type="binding site" evidence="1">
    <location>
        <position position="690"/>
    </location>
    <ligand>
        <name>ATP</name>
        <dbReference type="ChEBI" id="CHEBI:30616"/>
    </ligand>
</feature>
<dbReference type="GO" id="GO:0005524">
    <property type="term" value="F:ATP binding"/>
    <property type="evidence" value="ECO:0007669"/>
    <property type="project" value="UniProtKB-UniRule"/>
</dbReference>
<feature type="compositionally biased region" description="Acidic residues" evidence="2">
    <location>
        <begin position="251"/>
        <end position="265"/>
    </location>
</feature>
<dbReference type="Gene3D" id="3.30.200.20">
    <property type="entry name" value="Phosphorylase Kinase, domain 1"/>
    <property type="match status" value="1"/>
</dbReference>
<dbReference type="AlphaFoldDB" id="A0A8B7XMP2"/>
<evidence type="ECO:0000256" key="2">
    <source>
        <dbReference type="SAM" id="MobiDB-lite"/>
    </source>
</evidence>
<feature type="compositionally biased region" description="Acidic residues" evidence="2">
    <location>
        <begin position="294"/>
        <end position="312"/>
    </location>
</feature>
<feature type="compositionally biased region" description="Basic residues" evidence="2">
    <location>
        <begin position="428"/>
        <end position="437"/>
    </location>
</feature>
<feature type="compositionally biased region" description="Basic and acidic residues" evidence="2">
    <location>
        <begin position="188"/>
        <end position="237"/>
    </location>
</feature>
<dbReference type="InterPro" id="IPR017441">
    <property type="entry name" value="Protein_kinase_ATP_BS"/>
</dbReference>
<name>A0A8B7XMP2_ACAPL</name>
<reference evidence="4" key="1">
    <citation type="submission" date="2025-08" db="UniProtKB">
        <authorList>
            <consortium name="RefSeq"/>
        </authorList>
    </citation>
    <scope>IDENTIFICATION</scope>
</reference>
<protein>
    <submittedName>
        <fullName evidence="4">Nucleolar and coiled-body phosphoprotein 1-like</fullName>
    </submittedName>
</protein>
<keyword evidence="1" id="KW-0067">ATP-binding</keyword>
<dbReference type="PROSITE" id="PS00107">
    <property type="entry name" value="PROTEIN_KINASE_ATP"/>
    <property type="match status" value="1"/>
</dbReference>
<proteinExistence type="predicted"/>
<feature type="region of interest" description="Disordered" evidence="2">
    <location>
        <begin position="129"/>
        <end position="473"/>
    </location>
</feature>
<feature type="region of interest" description="Disordered" evidence="2">
    <location>
        <begin position="560"/>
        <end position="602"/>
    </location>
</feature>
<organism evidence="3 4">
    <name type="scientific">Acanthaster planci</name>
    <name type="common">Crown-of-thorns starfish</name>
    <dbReference type="NCBI Taxonomy" id="133434"/>
    <lineage>
        <taxon>Eukaryota</taxon>
        <taxon>Metazoa</taxon>
        <taxon>Echinodermata</taxon>
        <taxon>Eleutherozoa</taxon>
        <taxon>Asterozoa</taxon>
        <taxon>Asteroidea</taxon>
        <taxon>Valvatacea</taxon>
        <taxon>Valvatida</taxon>
        <taxon>Acanthasteridae</taxon>
        <taxon>Acanthaster</taxon>
    </lineage>
</organism>
<dbReference type="GeneID" id="110974608"/>
<dbReference type="InterPro" id="IPR011009">
    <property type="entry name" value="Kinase-like_dom_sf"/>
</dbReference>
<dbReference type="Proteomes" id="UP000694845">
    <property type="component" value="Unplaced"/>
</dbReference>
<accession>A0A8B7XMP2</accession>